<dbReference type="PANTHER" id="PTHR17204:SF26">
    <property type="entry name" value="PRE-MRNA-PROCESSING FACTOR 39-2"/>
    <property type="match status" value="1"/>
</dbReference>
<dbReference type="Proteomes" id="UP000653305">
    <property type="component" value="Unassembled WGS sequence"/>
</dbReference>
<organism evidence="6 7">
    <name type="scientific">Phtheirospermum japonicum</name>
    <dbReference type="NCBI Taxonomy" id="374723"/>
    <lineage>
        <taxon>Eukaryota</taxon>
        <taxon>Viridiplantae</taxon>
        <taxon>Streptophyta</taxon>
        <taxon>Embryophyta</taxon>
        <taxon>Tracheophyta</taxon>
        <taxon>Spermatophyta</taxon>
        <taxon>Magnoliopsida</taxon>
        <taxon>eudicotyledons</taxon>
        <taxon>Gunneridae</taxon>
        <taxon>Pentapetalae</taxon>
        <taxon>asterids</taxon>
        <taxon>lamiids</taxon>
        <taxon>Lamiales</taxon>
        <taxon>Orobanchaceae</taxon>
        <taxon>Orobanchaceae incertae sedis</taxon>
        <taxon>Phtheirospermum</taxon>
    </lineage>
</organism>
<proteinExistence type="predicted"/>
<dbReference type="Pfam" id="PF23240">
    <property type="entry name" value="HAT_PRP39_N"/>
    <property type="match status" value="1"/>
</dbReference>
<dbReference type="OrthoDB" id="10265668at2759"/>
<keyword evidence="4" id="KW-0508">mRNA splicing</keyword>
<name>A0A830C5I6_9LAMI</name>
<sequence length="83" mass="9516">MEDETMEDINTISSAYDSFLSIFPLCHWHLDKYANQKAKMCGPQEAVNIYERGVGMAMYSVGFWVDYFTFAAASFGNPEDVRR</sequence>
<evidence type="ECO:0000256" key="2">
    <source>
        <dbReference type="ARBA" id="ARBA00022664"/>
    </source>
</evidence>
<dbReference type="GO" id="GO:0030627">
    <property type="term" value="F:pre-mRNA 5'-splice site binding"/>
    <property type="evidence" value="ECO:0007669"/>
    <property type="project" value="TreeGrafter"/>
</dbReference>
<reference evidence="6" key="1">
    <citation type="submission" date="2020-07" db="EMBL/GenBank/DDBJ databases">
        <title>Ethylene signaling mediates host invasion by parasitic plants.</title>
        <authorList>
            <person name="Yoshida S."/>
        </authorList>
    </citation>
    <scope>NUCLEOTIDE SEQUENCE</scope>
    <source>
        <strain evidence="6">Okayama</strain>
    </source>
</reference>
<gene>
    <name evidence="6" type="ORF">PHJA_001633400</name>
</gene>
<protein>
    <submittedName>
        <fullName evidence="6">Pre-mRNA-processing factor 39</fullName>
    </submittedName>
</protein>
<evidence type="ECO:0000256" key="1">
    <source>
        <dbReference type="ARBA" id="ARBA00004123"/>
    </source>
</evidence>
<accession>A0A830C5I6</accession>
<dbReference type="AlphaFoldDB" id="A0A830C5I6"/>
<evidence type="ECO:0000256" key="3">
    <source>
        <dbReference type="ARBA" id="ARBA00022737"/>
    </source>
</evidence>
<keyword evidence="7" id="KW-1185">Reference proteome</keyword>
<evidence type="ECO:0000256" key="4">
    <source>
        <dbReference type="ARBA" id="ARBA00023187"/>
    </source>
</evidence>
<dbReference type="GO" id="GO:0000243">
    <property type="term" value="C:commitment complex"/>
    <property type="evidence" value="ECO:0007669"/>
    <property type="project" value="TreeGrafter"/>
</dbReference>
<evidence type="ECO:0000313" key="7">
    <source>
        <dbReference type="Proteomes" id="UP000653305"/>
    </source>
</evidence>
<keyword evidence="3" id="KW-0677">Repeat</keyword>
<dbReference type="SUPFAM" id="SSF48452">
    <property type="entry name" value="TPR-like"/>
    <property type="match status" value="1"/>
</dbReference>
<dbReference type="Gene3D" id="1.25.40.10">
    <property type="entry name" value="Tetratricopeptide repeat domain"/>
    <property type="match status" value="1"/>
</dbReference>
<keyword evidence="2" id="KW-0507">mRNA processing</keyword>
<dbReference type="InterPro" id="IPR011990">
    <property type="entry name" value="TPR-like_helical_dom_sf"/>
</dbReference>
<dbReference type="GO" id="GO:0071004">
    <property type="term" value="C:U2-type prespliceosome"/>
    <property type="evidence" value="ECO:0007669"/>
    <property type="project" value="TreeGrafter"/>
</dbReference>
<keyword evidence="5" id="KW-0539">Nucleus</keyword>
<comment type="subcellular location">
    <subcellularLocation>
        <location evidence="1">Nucleus</location>
    </subcellularLocation>
</comment>
<evidence type="ECO:0000313" key="6">
    <source>
        <dbReference type="EMBL" id="GFP94890.1"/>
    </source>
</evidence>
<comment type="caution">
    <text evidence="6">The sequence shown here is derived from an EMBL/GenBank/DDBJ whole genome shotgun (WGS) entry which is preliminary data.</text>
</comment>
<dbReference type="GO" id="GO:0000395">
    <property type="term" value="P:mRNA 5'-splice site recognition"/>
    <property type="evidence" value="ECO:0007669"/>
    <property type="project" value="TreeGrafter"/>
</dbReference>
<dbReference type="GO" id="GO:0005685">
    <property type="term" value="C:U1 snRNP"/>
    <property type="evidence" value="ECO:0007669"/>
    <property type="project" value="TreeGrafter"/>
</dbReference>
<dbReference type="PANTHER" id="PTHR17204">
    <property type="entry name" value="PRE-MRNA PROCESSING PROTEIN PRP39-RELATED"/>
    <property type="match status" value="1"/>
</dbReference>
<evidence type="ECO:0000256" key="5">
    <source>
        <dbReference type="ARBA" id="ARBA00023242"/>
    </source>
</evidence>
<dbReference type="EMBL" id="BMAC01000369">
    <property type="protein sequence ID" value="GFP94890.1"/>
    <property type="molecule type" value="Genomic_DNA"/>
</dbReference>